<evidence type="ECO:0000256" key="2">
    <source>
        <dbReference type="ARBA" id="ARBA00004651"/>
    </source>
</evidence>
<evidence type="ECO:0000256" key="4">
    <source>
        <dbReference type="ARBA" id="ARBA00022553"/>
    </source>
</evidence>
<feature type="compositionally biased region" description="Low complexity" evidence="15">
    <location>
        <begin position="515"/>
        <end position="525"/>
    </location>
</feature>
<dbReference type="STRING" id="58919.A0A316ZJ75"/>
<keyword evidence="6" id="KW-0479">Metal-binding</keyword>
<evidence type="ECO:0000256" key="7">
    <source>
        <dbReference type="ARBA" id="ARBA00022801"/>
    </source>
</evidence>
<feature type="region of interest" description="Disordered" evidence="15">
    <location>
        <begin position="706"/>
        <end position="741"/>
    </location>
</feature>
<dbReference type="InterPro" id="IPR052214">
    <property type="entry name" value="DAG_Lipase-Related"/>
</dbReference>
<keyword evidence="11" id="KW-0443">Lipid metabolism</keyword>
<feature type="region of interest" description="Disordered" evidence="15">
    <location>
        <begin position="894"/>
        <end position="940"/>
    </location>
</feature>
<feature type="region of interest" description="Disordered" evidence="15">
    <location>
        <begin position="506"/>
        <end position="580"/>
    </location>
</feature>
<dbReference type="GO" id="GO:0046340">
    <property type="term" value="P:diacylglycerol catabolic process"/>
    <property type="evidence" value="ECO:0007669"/>
    <property type="project" value="TreeGrafter"/>
</dbReference>
<evidence type="ECO:0000256" key="1">
    <source>
        <dbReference type="ARBA" id="ARBA00001913"/>
    </source>
</evidence>
<feature type="compositionally biased region" description="Polar residues" evidence="15">
    <location>
        <begin position="555"/>
        <end position="564"/>
    </location>
</feature>
<dbReference type="Pfam" id="PF01764">
    <property type="entry name" value="Lipase_3"/>
    <property type="match status" value="1"/>
</dbReference>
<keyword evidence="12" id="KW-0472">Membrane</keyword>
<feature type="compositionally biased region" description="Low complexity" evidence="15">
    <location>
        <begin position="92"/>
        <end position="102"/>
    </location>
</feature>
<dbReference type="InterPro" id="IPR029058">
    <property type="entry name" value="AB_hydrolase_fold"/>
</dbReference>
<comment type="subcellular location">
    <subcellularLocation>
        <location evidence="2">Cell membrane</location>
        <topology evidence="2">Multi-pass membrane protein</topology>
    </subcellularLocation>
</comment>
<dbReference type="OrthoDB" id="438440at2759"/>
<sequence>MLSPPPLSLGDAPLQPLDFDELEPLPPSRLDVSGPSPGFTLGSRSHATLSPAEVSPQWSAAGSATGSPRSTRQTRIMPAAPPPLSLDTEMLASAQTASTTASPESCSGAAPAHDAAQAPRAASARYLTVSAVLSRSGKAHVVRADEGAEDVLRLPSGSSKCRRVSNGGALEAVGALLLSRGDSLGAASNLSSQRHSAAGARVRKETSRRPNLLTRASRAWMQGLKEVGATRFGIAMPELSGASPGGTIAERRARRAQAEANGIAVVGGRRNQPSFEVPRPPKSTSPARTPLRRAQSAGVPSSLPPASSSVYGRGSAWGVQEAPEAPPSPIGMPGAWSGGATGWSSRSGEGHEDGALLLPPPLLDDHSSARSFEGLLGVRRMREREKELKRVQKQFERNRPLHKVGMLTALSNFVKAAHAADQATKAMARSGRRGAPEFRRRHTEPAQDVPLKTPSAPAAGAVDMARRPSLRKGSIDMSRSLETVYEGGVLDAGAADDADLFNESSLSLSERHSRGSSASSMDGSAPRAPRLLPVHLSVPGSPFTPMALDTRPSSRRASLVSSPESHPHSPDTPRLGPTLLSLPPSPWTPHASFTGGTQYQFALAMTAAAYAQPGTPRLEPTHLEIMPSPMPTPMSSRPWTPVIRSPPSLATTPSRLSPSCSPVLSGLRVRKRAVKSGDSLDDAEFRSRTSSARLTPSAMLVTATDDISTPPAAPRILPDSVPPQQKQRRRSIPSEPAAAVKHNDQLDKPVRNWLLWFLLGDLGLGASQSLMRHGAVAAGVVHLYGFVVFTLAHAIDLGYRIGEVVVMTLWFLRWLVLNITGQTILSRCFIDAYSLIKSEWAMVALEDHENRGKKLRKGEEQARGLSRWETVRSLVELVCLYSVTRQRYLDEGAGLQRLDPPRGGHHASRSASSGSTANADSRREEKDDAENDSDSDDDLVVTRQGADVLEFSKTPRLEPRLAHGERSRSGSDSYFAAPGSARTPAADSLTAHAAASGCLDRRALIRTIKWASRLAISAYGLHVTLVDLPATFTPSGNRFSRQTFAHLSRIRSDDVLHADIQTLDSDTYHPTFYLIRDYARRCVCVSVRGTQSLQDIIVDLEFNTSTMELSPLPGEEASSDELTCHAGVLRAAKTLVSKDSTLFSILSQALAENEGFDLVLTGHSLGGAIASTVALLLSEYRVPPGAAHAQGEWITRDDIGLPAGRGIRAITFAHPAAVSAALAERATLGAVPLVTSVVLGSDIIPRCGHGQARELRRLLGALSRVRRRHARRRQDDGEDARVHIVRSWWDWMRTQRAGAAVEPSRARKARRTEDQLWRLRCEVENDLYAAIKLRSNDSPAGEGGKSRSAVPPSPWVGPQQRASAPLHQLAARRHALDAATLRSEAALGGILIPPGRSIWINGTDLYLITAPLAFYSTPDLSLSCLDMHLPSRYEEFIDELA</sequence>
<dbReference type="GO" id="GO:0005886">
    <property type="term" value="C:plasma membrane"/>
    <property type="evidence" value="ECO:0007669"/>
    <property type="project" value="UniProtKB-SubCell"/>
</dbReference>
<evidence type="ECO:0000256" key="8">
    <source>
        <dbReference type="ARBA" id="ARBA00022837"/>
    </source>
</evidence>
<keyword evidence="10" id="KW-1133">Transmembrane helix</keyword>
<dbReference type="PANTHER" id="PTHR45792">
    <property type="entry name" value="DIACYLGLYCEROL LIPASE HOMOLOG-RELATED"/>
    <property type="match status" value="1"/>
</dbReference>
<feature type="compositionally biased region" description="Basic and acidic residues" evidence="15">
    <location>
        <begin position="953"/>
        <end position="969"/>
    </location>
</feature>
<dbReference type="EMBL" id="KZ819283">
    <property type="protein sequence ID" value="PWO01169.1"/>
    <property type="molecule type" value="Genomic_DNA"/>
</dbReference>
<feature type="region of interest" description="Disordered" evidence="15">
    <location>
        <begin position="187"/>
        <end position="208"/>
    </location>
</feature>
<evidence type="ECO:0000256" key="3">
    <source>
        <dbReference type="ARBA" id="ARBA00022475"/>
    </source>
</evidence>
<dbReference type="CDD" id="cd00519">
    <property type="entry name" value="Lipase_3"/>
    <property type="match status" value="1"/>
</dbReference>
<feature type="region of interest" description="Disordered" evidence="15">
    <location>
        <begin position="1"/>
        <end position="114"/>
    </location>
</feature>
<keyword evidence="9" id="KW-0442">Lipid degradation</keyword>
<feature type="region of interest" description="Disordered" evidence="15">
    <location>
        <begin position="1338"/>
        <end position="1363"/>
    </location>
</feature>
<evidence type="ECO:0000256" key="12">
    <source>
        <dbReference type="ARBA" id="ARBA00023136"/>
    </source>
</evidence>
<feature type="compositionally biased region" description="Polar residues" evidence="15">
    <location>
        <begin position="56"/>
        <end position="74"/>
    </location>
</feature>
<dbReference type="Proteomes" id="UP000245946">
    <property type="component" value="Unassembled WGS sequence"/>
</dbReference>
<dbReference type="RefSeq" id="XP_025601447.1">
    <property type="nucleotide sequence ID" value="XM_025741281.1"/>
</dbReference>
<keyword evidence="3" id="KW-1003">Cell membrane</keyword>
<feature type="region of interest" description="Disordered" evidence="15">
    <location>
        <begin position="952"/>
        <end position="981"/>
    </location>
</feature>
<evidence type="ECO:0000313" key="17">
    <source>
        <dbReference type="EMBL" id="PWO01169.1"/>
    </source>
</evidence>
<keyword evidence="5" id="KW-0812">Transmembrane</keyword>
<evidence type="ECO:0000259" key="16">
    <source>
        <dbReference type="Pfam" id="PF01764"/>
    </source>
</evidence>
<comment type="catalytic activity">
    <reaction evidence="13">
        <text>a 1,2-diacyl-sn-glycerol + H2O = a 2-acylglycerol + a fatty acid + H(+)</text>
        <dbReference type="Rhea" id="RHEA:33275"/>
        <dbReference type="ChEBI" id="CHEBI:15377"/>
        <dbReference type="ChEBI" id="CHEBI:15378"/>
        <dbReference type="ChEBI" id="CHEBI:17389"/>
        <dbReference type="ChEBI" id="CHEBI:17815"/>
        <dbReference type="ChEBI" id="CHEBI:28868"/>
        <dbReference type="EC" id="3.1.1.116"/>
    </reaction>
    <physiologicalReaction direction="left-to-right" evidence="13">
        <dbReference type="Rhea" id="RHEA:33276"/>
    </physiologicalReaction>
</comment>
<dbReference type="PANTHER" id="PTHR45792:SF8">
    <property type="entry name" value="DIACYLGLYCEROL LIPASE-ALPHA"/>
    <property type="match status" value="1"/>
</dbReference>
<feature type="compositionally biased region" description="Acidic residues" evidence="15">
    <location>
        <begin position="927"/>
        <end position="939"/>
    </location>
</feature>
<feature type="region of interest" description="Disordered" evidence="15">
    <location>
        <begin position="268"/>
        <end position="352"/>
    </location>
</feature>
<keyword evidence="7" id="KW-0378">Hydrolase</keyword>
<organism evidence="17 18">
    <name type="scientific">Tilletiopsis washingtonensis</name>
    <dbReference type="NCBI Taxonomy" id="58919"/>
    <lineage>
        <taxon>Eukaryota</taxon>
        <taxon>Fungi</taxon>
        <taxon>Dikarya</taxon>
        <taxon>Basidiomycota</taxon>
        <taxon>Ustilaginomycotina</taxon>
        <taxon>Exobasidiomycetes</taxon>
        <taxon>Entylomatales</taxon>
        <taxon>Entylomatales incertae sedis</taxon>
        <taxon>Tilletiopsis</taxon>
    </lineage>
</organism>
<keyword evidence="18" id="KW-1185">Reference proteome</keyword>
<dbReference type="Gene3D" id="3.40.50.1820">
    <property type="entry name" value="alpha/beta hydrolase"/>
    <property type="match status" value="1"/>
</dbReference>
<dbReference type="GO" id="GO:0046872">
    <property type="term" value="F:metal ion binding"/>
    <property type="evidence" value="ECO:0007669"/>
    <property type="project" value="UniProtKB-KW"/>
</dbReference>
<protein>
    <recommendedName>
        <fullName evidence="14">sn-1-specific diacylglycerol lipase</fullName>
        <ecNumber evidence="14">3.1.1.116</ecNumber>
    </recommendedName>
</protein>
<accession>A0A316ZJ75</accession>
<reference evidence="17 18" key="1">
    <citation type="journal article" date="2018" name="Mol. Biol. Evol.">
        <title>Broad Genomic Sampling Reveals a Smut Pathogenic Ancestry of the Fungal Clade Ustilaginomycotina.</title>
        <authorList>
            <person name="Kijpornyongpan T."/>
            <person name="Mondo S.J."/>
            <person name="Barry K."/>
            <person name="Sandor L."/>
            <person name="Lee J."/>
            <person name="Lipzen A."/>
            <person name="Pangilinan J."/>
            <person name="LaButti K."/>
            <person name="Hainaut M."/>
            <person name="Henrissat B."/>
            <person name="Grigoriev I.V."/>
            <person name="Spatafora J.W."/>
            <person name="Aime M.C."/>
        </authorList>
    </citation>
    <scope>NUCLEOTIDE SEQUENCE [LARGE SCALE GENOMIC DNA]</scope>
    <source>
        <strain evidence="17 18">MCA 4186</strain>
    </source>
</reference>
<comment type="cofactor">
    <cofactor evidence="1">
        <name>Ca(2+)</name>
        <dbReference type="ChEBI" id="CHEBI:29108"/>
    </cofactor>
</comment>
<keyword evidence="4" id="KW-0597">Phosphoprotein</keyword>
<evidence type="ECO:0000256" key="14">
    <source>
        <dbReference type="ARBA" id="ARBA00026104"/>
    </source>
</evidence>
<evidence type="ECO:0000256" key="11">
    <source>
        <dbReference type="ARBA" id="ARBA00023098"/>
    </source>
</evidence>
<feature type="region of interest" description="Disordered" evidence="15">
    <location>
        <begin position="427"/>
        <end position="456"/>
    </location>
</feature>
<evidence type="ECO:0000256" key="15">
    <source>
        <dbReference type="SAM" id="MobiDB-lite"/>
    </source>
</evidence>
<dbReference type="GeneID" id="37268825"/>
<dbReference type="GO" id="GO:0019369">
    <property type="term" value="P:arachidonate metabolic process"/>
    <property type="evidence" value="ECO:0007669"/>
    <property type="project" value="TreeGrafter"/>
</dbReference>
<dbReference type="GO" id="GO:0016298">
    <property type="term" value="F:lipase activity"/>
    <property type="evidence" value="ECO:0007669"/>
    <property type="project" value="TreeGrafter"/>
</dbReference>
<feature type="compositionally biased region" description="Low complexity" evidence="15">
    <location>
        <begin position="296"/>
        <end position="310"/>
    </location>
</feature>
<evidence type="ECO:0000313" key="18">
    <source>
        <dbReference type="Proteomes" id="UP000245946"/>
    </source>
</evidence>
<evidence type="ECO:0000256" key="13">
    <source>
        <dbReference type="ARBA" id="ARBA00024531"/>
    </source>
</evidence>
<evidence type="ECO:0000256" key="10">
    <source>
        <dbReference type="ARBA" id="ARBA00022989"/>
    </source>
</evidence>
<evidence type="ECO:0000256" key="6">
    <source>
        <dbReference type="ARBA" id="ARBA00022723"/>
    </source>
</evidence>
<feature type="domain" description="Fungal lipase-type" evidence="16">
    <location>
        <begin position="1085"/>
        <end position="1247"/>
    </location>
</feature>
<gene>
    <name evidence="17" type="ORF">FA09DRAFT_327124</name>
</gene>
<dbReference type="EC" id="3.1.1.116" evidence="14"/>
<proteinExistence type="predicted"/>
<evidence type="ECO:0000256" key="5">
    <source>
        <dbReference type="ARBA" id="ARBA00022692"/>
    </source>
</evidence>
<dbReference type="InterPro" id="IPR002921">
    <property type="entry name" value="Fungal_lipase-type"/>
</dbReference>
<evidence type="ECO:0000256" key="9">
    <source>
        <dbReference type="ARBA" id="ARBA00022963"/>
    </source>
</evidence>
<keyword evidence="8" id="KW-0106">Calcium</keyword>
<dbReference type="SUPFAM" id="SSF53474">
    <property type="entry name" value="alpha/beta-Hydrolases"/>
    <property type="match status" value="1"/>
</dbReference>
<name>A0A316ZJ75_9BASI</name>